<keyword evidence="3" id="KW-1185">Reference proteome</keyword>
<evidence type="ECO:0000313" key="3">
    <source>
        <dbReference type="Proteomes" id="UP000634004"/>
    </source>
</evidence>
<reference evidence="2" key="2">
    <citation type="submission" date="2020-09" db="EMBL/GenBank/DDBJ databases">
        <authorList>
            <person name="Sun Q."/>
            <person name="Kim S."/>
        </authorList>
    </citation>
    <scope>NUCLEOTIDE SEQUENCE</scope>
    <source>
        <strain evidence="2">KCTC 32513</strain>
    </source>
</reference>
<feature type="domain" description="Putative DNA-binding" evidence="1">
    <location>
        <begin position="3"/>
        <end position="53"/>
    </location>
</feature>
<dbReference type="AlphaFoldDB" id="A0A8J3CN69"/>
<dbReference type="EMBL" id="BMZH01000002">
    <property type="protein sequence ID" value="GHA87316.1"/>
    <property type="molecule type" value="Genomic_DNA"/>
</dbReference>
<gene>
    <name evidence="2" type="ORF">GCM10009069_08300</name>
</gene>
<proteinExistence type="predicted"/>
<reference evidence="2" key="1">
    <citation type="journal article" date="2014" name="Int. J. Syst. Evol. Microbiol.">
        <title>Complete genome sequence of Corynebacterium casei LMG S-19264T (=DSM 44701T), isolated from a smear-ripened cheese.</title>
        <authorList>
            <consortium name="US DOE Joint Genome Institute (JGI-PGF)"/>
            <person name="Walter F."/>
            <person name="Albersmeier A."/>
            <person name="Kalinowski J."/>
            <person name="Ruckert C."/>
        </authorList>
    </citation>
    <scope>NUCLEOTIDE SEQUENCE</scope>
    <source>
        <strain evidence="2">KCTC 32513</strain>
    </source>
</reference>
<name>A0A8J3CN69_9PROT</name>
<dbReference type="Pfam" id="PF09836">
    <property type="entry name" value="DUF2063"/>
    <property type="match status" value="1"/>
</dbReference>
<evidence type="ECO:0000259" key="1">
    <source>
        <dbReference type="Pfam" id="PF09836"/>
    </source>
</evidence>
<dbReference type="InterPro" id="IPR018640">
    <property type="entry name" value="DUF2063"/>
</dbReference>
<organism evidence="2 3">
    <name type="scientific">Algimonas arctica</name>
    <dbReference type="NCBI Taxonomy" id="1479486"/>
    <lineage>
        <taxon>Bacteria</taxon>
        <taxon>Pseudomonadati</taxon>
        <taxon>Pseudomonadota</taxon>
        <taxon>Alphaproteobacteria</taxon>
        <taxon>Maricaulales</taxon>
        <taxon>Robiginitomaculaceae</taxon>
        <taxon>Algimonas</taxon>
    </lineage>
</organism>
<accession>A0A8J3CN69</accession>
<comment type="caution">
    <text evidence="2">The sequence shown here is derived from an EMBL/GenBank/DDBJ whole genome shotgun (WGS) entry which is preliminary data.</text>
</comment>
<dbReference type="Proteomes" id="UP000634004">
    <property type="component" value="Unassembled WGS sequence"/>
</dbReference>
<protein>
    <recommendedName>
        <fullName evidence="1">Putative DNA-binding domain-containing protein</fullName>
    </recommendedName>
</protein>
<sequence length="220" mass="24509">MLGLVGALRSNYPCLEALMGEAFFSEMAKAYIHNYPPVQRSLVGYGGQLADFIDAQVAEHKLVWLGDLARLDRAWLEAHLAADAAPLPLDQIAEVPQEKLLTALLEFHCSLRIVETRWDIAPLWLKLKSGNIPDAQQTLDDSLSVTMFWRPRGEVIARALLPEDRTFLQTLLQRKTLNEACSNILETDPYADLAVLIAGIVSAGLITDLIFEEAHTYENP</sequence>
<evidence type="ECO:0000313" key="2">
    <source>
        <dbReference type="EMBL" id="GHA87316.1"/>
    </source>
</evidence>